<dbReference type="EnsemblMetazoa" id="GPPI050655-RA">
    <property type="protein sequence ID" value="GPPI050655-PA"/>
    <property type="gene ID" value="GPPI050655"/>
</dbReference>
<proteinExistence type="inferred from homology"/>
<dbReference type="Pfam" id="PF02752">
    <property type="entry name" value="Arrestin_C"/>
    <property type="match status" value="1"/>
</dbReference>
<dbReference type="STRING" id="67801.A0A1B0C6S2"/>
<dbReference type="Pfam" id="PF00339">
    <property type="entry name" value="Arrestin_N"/>
    <property type="match status" value="1"/>
</dbReference>
<keyword evidence="5" id="KW-1185">Reference proteome</keyword>
<organism evidence="4 5">
    <name type="scientific">Glossina palpalis gambiensis</name>
    <dbReference type="NCBI Taxonomy" id="67801"/>
    <lineage>
        <taxon>Eukaryota</taxon>
        <taxon>Metazoa</taxon>
        <taxon>Ecdysozoa</taxon>
        <taxon>Arthropoda</taxon>
        <taxon>Hexapoda</taxon>
        <taxon>Insecta</taxon>
        <taxon>Pterygota</taxon>
        <taxon>Neoptera</taxon>
        <taxon>Endopterygota</taxon>
        <taxon>Diptera</taxon>
        <taxon>Brachycera</taxon>
        <taxon>Muscomorpha</taxon>
        <taxon>Hippoboscoidea</taxon>
        <taxon>Glossinidae</taxon>
        <taxon>Glossina</taxon>
    </lineage>
</organism>
<dbReference type="InterPro" id="IPR014752">
    <property type="entry name" value="Arrestin-like_C"/>
</dbReference>
<dbReference type="Gene3D" id="2.60.40.640">
    <property type="match status" value="2"/>
</dbReference>
<dbReference type="InterPro" id="IPR014756">
    <property type="entry name" value="Ig_E-set"/>
</dbReference>
<protein>
    <recommendedName>
        <fullName evidence="3">Arrestin C-terminal-like domain-containing protein</fullName>
    </recommendedName>
</protein>
<dbReference type="SMART" id="SM01017">
    <property type="entry name" value="Arrestin_C"/>
    <property type="match status" value="1"/>
</dbReference>
<dbReference type="PANTHER" id="PTHR11188">
    <property type="entry name" value="ARRESTIN DOMAIN CONTAINING PROTEIN"/>
    <property type="match status" value="1"/>
</dbReference>
<reference evidence="4" key="2">
    <citation type="submission" date="2020-05" db="UniProtKB">
        <authorList>
            <consortium name="EnsemblMetazoa"/>
        </authorList>
    </citation>
    <scope>IDENTIFICATION</scope>
    <source>
        <strain evidence="4">IAEA</strain>
    </source>
</reference>
<dbReference type="EMBL" id="JXJN01026881">
    <property type="status" value="NOT_ANNOTATED_CDS"/>
    <property type="molecule type" value="Genomic_DNA"/>
</dbReference>
<dbReference type="InterPro" id="IPR011021">
    <property type="entry name" value="Arrestin-like_N"/>
</dbReference>
<evidence type="ECO:0000313" key="5">
    <source>
        <dbReference type="Proteomes" id="UP000092460"/>
    </source>
</evidence>
<dbReference type="Proteomes" id="UP000092460">
    <property type="component" value="Unassembled WGS sequence"/>
</dbReference>
<reference evidence="5" key="1">
    <citation type="submission" date="2015-01" db="EMBL/GenBank/DDBJ databases">
        <authorList>
            <person name="Aksoy S."/>
            <person name="Warren W."/>
            <person name="Wilson R.K."/>
        </authorList>
    </citation>
    <scope>NUCLEOTIDE SEQUENCE [LARGE SCALE GENOMIC DNA]</scope>
    <source>
        <strain evidence="5">IAEA</strain>
    </source>
</reference>
<feature type="domain" description="Arrestin C-terminal-like" evidence="3">
    <location>
        <begin position="177"/>
        <end position="310"/>
    </location>
</feature>
<evidence type="ECO:0000256" key="1">
    <source>
        <dbReference type="ARBA" id="ARBA00005298"/>
    </source>
</evidence>
<sequence length="402" mass="45836">MKLNKMVINCDIEFDNNPHGVYFSGQKLTGRFTLTVSKVKKIKAVVLKVLGCASTQWTEIDKSSQIITYHDQRLYLDTNTYLLQAADKSEIITIEPGIHTYNFTCRIPNNCPSSFEGAYGHIRYVVKVVVLRPWKRNQTFNKAFTVLKVLDLNYETPLVKMPINLTSEKSHLCNCIKVQPLKIDLHLPRSSFVCGQQIPIEMSLNHQGNVPVGEIQLCLMMLVDYIAQYPNKKLRNERIVITKLRDNFEAKPNLRTFNYLLPIVATPPSCLYTACNLIQISYVLEVEIKIKGLQKNQLLQAPLTIGTVPLPNVIQQQPNATDIRDITILPWLSNDGMPQPEYVEANHILKVKVGEDEAQKYEVLEEFSPKYPVFIHFKNSLEAGSNEEMNGKTLVDNKSTWL</sequence>
<dbReference type="VEuPathDB" id="VectorBase:GPPI050655"/>
<dbReference type="GO" id="GO:0015031">
    <property type="term" value="P:protein transport"/>
    <property type="evidence" value="ECO:0007669"/>
    <property type="project" value="TreeGrafter"/>
</dbReference>
<keyword evidence="2" id="KW-0716">Sensory transduction</keyword>
<dbReference type="AlphaFoldDB" id="A0A1B0C6S2"/>
<evidence type="ECO:0000259" key="3">
    <source>
        <dbReference type="SMART" id="SM01017"/>
    </source>
</evidence>
<dbReference type="PANTHER" id="PTHR11188:SF167">
    <property type="entry name" value="ARRESTIN C-TERMINAL-LIKE DOMAIN-CONTAINING PROTEIN-RELATED"/>
    <property type="match status" value="1"/>
</dbReference>
<dbReference type="InterPro" id="IPR050357">
    <property type="entry name" value="Arrestin_domain-protein"/>
</dbReference>
<comment type="similarity">
    <text evidence="1">Belongs to the arrestin family.</text>
</comment>
<dbReference type="GO" id="GO:0005737">
    <property type="term" value="C:cytoplasm"/>
    <property type="evidence" value="ECO:0007669"/>
    <property type="project" value="TreeGrafter"/>
</dbReference>
<dbReference type="SUPFAM" id="SSF81296">
    <property type="entry name" value="E set domains"/>
    <property type="match status" value="2"/>
</dbReference>
<dbReference type="InterPro" id="IPR011022">
    <property type="entry name" value="Arrestin_C-like"/>
</dbReference>
<accession>A0A1B0C6S2</accession>
<evidence type="ECO:0000256" key="2">
    <source>
        <dbReference type="ARBA" id="ARBA00022606"/>
    </source>
</evidence>
<name>A0A1B0C6S2_9MUSC</name>
<evidence type="ECO:0000313" key="4">
    <source>
        <dbReference type="EnsemblMetazoa" id="GPPI050655-PA"/>
    </source>
</evidence>